<comment type="catalytic activity">
    <reaction evidence="10">
        <text>serotonin + hexadecanoyl-CoA = N-hexadecanoyl-serotonin + CoA + H(+)</text>
        <dbReference type="Rhea" id="RHEA:51384"/>
        <dbReference type="ChEBI" id="CHEBI:15378"/>
        <dbReference type="ChEBI" id="CHEBI:57287"/>
        <dbReference type="ChEBI" id="CHEBI:57379"/>
        <dbReference type="ChEBI" id="CHEBI:134059"/>
        <dbReference type="ChEBI" id="CHEBI:350546"/>
    </reaction>
    <physiologicalReaction direction="left-to-right" evidence="10">
        <dbReference type="Rhea" id="RHEA:51385"/>
    </physiologicalReaction>
</comment>
<dbReference type="Proteomes" id="UP000887569">
    <property type="component" value="Unplaced"/>
</dbReference>
<comment type="similarity">
    <text evidence="3">Belongs to the acetyltransferase family. AANAT subfamily.</text>
</comment>
<dbReference type="InterPro" id="IPR016181">
    <property type="entry name" value="Acyl_CoA_acyltransferase"/>
</dbReference>
<organism evidence="13 14">
    <name type="scientific">Parascaris univalens</name>
    <name type="common">Nematode worm</name>
    <dbReference type="NCBI Taxonomy" id="6257"/>
    <lineage>
        <taxon>Eukaryota</taxon>
        <taxon>Metazoa</taxon>
        <taxon>Ecdysozoa</taxon>
        <taxon>Nematoda</taxon>
        <taxon>Chromadorea</taxon>
        <taxon>Rhabditida</taxon>
        <taxon>Spirurina</taxon>
        <taxon>Ascaridomorpha</taxon>
        <taxon>Ascaridoidea</taxon>
        <taxon>Ascarididae</taxon>
        <taxon>Parascaris</taxon>
    </lineage>
</organism>
<comment type="catalytic activity">
    <reaction evidence="7">
        <text>serotonin + (5Z,8Z,11Z,14Z)-eicosatetraenoyl-CoA = N-[(5Z,8Z,11Z,14Z)-eicosatetraenoyl]-serotonin + CoA + H(+)</text>
        <dbReference type="Rhea" id="RHEA:51396"/>
        <dbReference type="ChEBI" id="CHEBI:15378"/>
        <dbReference type="ChEBI" id="CHEBI:57287"/>
        <dbReference type="ChEBI" id="CHEBI:57368"/>
        <dbReference type="ChEBI" id="CHEBI:132255"/>
        <dbReference type="ChEBI" id="CHEBI:350546"/>
    </reaction>
    <physiologicalReaction direction="left-to-right" evidence="7">
        <dbReference type="Rhea" id="RHEA:51397"/>
    </physiologicalReaction>
</comment>
<comment type="catalytic activity">
    <reaction evidence="6">
        <text>serotonin + octadecanoyl-CoA = N-octadecanoyl-serotonin + CoA + H(+)</text>
        <dbReference type="Rhea" id="RHEA:51400"/>
        <dbReference type="ChEBI" id="CHEBI:15378"/>
        <dbReference type="ChEBI" id="CHEBI:57287"/>
        <dbReference type="ChEBI" id="CHEBI:57394"/>
        <dbReference type="ChEBI" id="CHEBI:134065"/>
        <dbReference type="ChEBI" id="CHEBI:350546"/>
    </reaction>
    <physiologicalReaction direction="left-to-right" evidence="6">
        <dbReference type="Rhea" id="RHEA:51401"/>
    </physiologicalReaction>
</comment>
<name>A0A914ZS74_PARUN</name>
<dbReference type="PANTHER" id="PTHR20905:SF30">
    <property type="entry name" value="N-ACETYLTRANSFERASE DOMAIN-CONTAINING PROTEIN"/>
    <property type="match status" value="1"/>
</dbReference>
<evidence type="ECO:0000256" key="4">
    <source>
        <dbReference type="ARBA" id="ARBA00039114"/>
    </source>
</evidence>
<evidence type="ECO:0000256" key="5">
    <source>
        <dbReference type="ARBA" id="ARBA00050189"/>
    </source>
</evidence>
<evidence type="ECO:0000313" key="14">
    <source>
        <dbReference type="WBParaSite" id="PgB17_g049_t04"/>
    </source>
</evidence>
<comment type="catalytic activity">
    <reaction evidence="8">
        <text>dopamine + acetyl-CoA = N-acetyldopamine + CoA + H(+)</text>
        <dbReference type="Rhea" id="RHEA:51388"/>
        <dbReference type="ChEBI" id="CHEBI:15378"/>
        <dbReference type="ChEBI" id="CHEBI:57287"/>
        <dbReference type="ChEBI" id="CHEBI:57288"/>
        <dbReference type="ChEBI" id="CHEBI:59905"/>
        <dbReference type="ChEBI" id="CHEBI:125678"/>
    </reaction>
    <physiologicalReaction direction="left-to-right" evidence="8">
        <dbReference type="Rhea" id="RHEA:51389"/>
    </physiologicalReaction>
</comment>
<comment type="catalytic activity">
    <reaction evidence="11">
        <text>dopamine + hexadecanoyl-CoA = N-hexadecanoyl-dopamine + CoA + H(+)</text>
        <dbReference type="Rhea" id="RHEA:51376"/>
        <dbReference type="ChEBI" id="CHEBI:15378"/>
        <dbReference type="ChEBI" id="CHEBI:57287"/>
        <dbReference type="ChEBI" id="CHEBI:57379"/>
        <dbReference type="ChEBI" id="CHEBI:59905"/>
        <dbReference type="ChEBI" id="CHEBI:134058"/>
    </reaction>
    <physiologicalReaction direction="left-to-right" evidence="11">
        <dbReference type="Rhea" id="RHEA:51377"/>
    </physiologicalReaction>
</comment>
<evidence type="ECO:0000256" key="8">
    <source>
        <dbReference type="ARBA" id="ARBA00051711"/>
    </source>
</evidence>
<comment type="catalytic activity">
    <reaction evidence="5">
        <text>dopamine + (9Z)-octadecenoyl-CoA = N-(9Z-octadecanoyl)-dopamine + CoA + H(+)</text>
        <dbReference type="Rhea" id="RHEA:51380"/>
        <dbReference type="ChEBI" id="CHEBI:15378"/>
        <dbReference type="ChEBI" id="CHEBI:31883"/>
        <dbReference type="ChEBI" id="CHEBI:57287"/>
        <dbReference type="ChEBI" id="CHEBI:57387"/>
        <dbReference type="ChEBI" id="CHEBI:59905"/>
    </reaction>
    <physiologicalReaction direction="left-to-right" evidence="5">
        <dbReference type="Rhea" id="RHEA:51381"/>
    </physiologicalReaction>
</comment>
<comment type="catalytic activity">
    <reaction evidence="9">
        <text>serotonin + (9Z)-octadecenoyl-CoA = N-(9Z-octadecenoyl)-serotonin + CoA + H(+)</text>
        <dbReference type="Rhea" id="RHEA:51392"/>
        <dbReference type="ChEBI" id="CHEBI:15378"/>
        <dbReference type="ChEBI" id="CHEBI:57287"/>
        <dbReference type="ChEBI" id="CHEBI:57387"/>
        <dbReference type="ChEBI" id="CHEBI:134064"/>
        <dbReference type="ChEBI" id="CHEBI:350546"/>
    </reaction>
    <physiologicalReaction direction="left-to-right" evidence="9">
        <dbReference type="Rhea" id="RHEA:51393"/>
    </physiologicalReaction>
</comment>
<evidence type="ECO:0000256" key="2">
    <source>
        <dbReference type="ARBA" id="ARBA00037926"/>
    </source>
</evidence>
<keyword evidence="1" id="KW-0808">Transferase</keyword>
<evidence type="ECO:0000256" key="9">
    <source>
        <dbReference type="ARBA" id="ARBA00051823"/>
    </source>
</evidence>
<dbReference type="WBParaSite" id="PgB17_g049_t04">
    <property type="protein sequence ID" value="PgB17_g049_t04"/>
    <property type="gene ID" value="PgB17_g049"/>
</dbReference>
<dbReference type="PANTHER" id="PTHR20905">
    <property type="entry name" value="N-ACETYLTRANSFERASE-RELATED"/>
    <property type="match status" value="1"/>
</dbReference>
<dbReference type="FunFam" id="3.40.630.30:FF:000046">
    <property type="entry name" value="Dopamine N-acetyltransferase"/>
    <property type="match status" value="1"/>
</dbReference>
<evidence type="ECO:0000256" key="11">
    <source>
        <dbReference type="ARBA" id="ARBA00052335"/>
    </source>
</evidence>
<evidence type="ECO:0000256" key="12">
    <source>
        <dbReference type="ARBA" id="ARBA00052491"/>
    </source>
</evidence>
<keyword evidence="13" id="KW-1185">Reference proteome</keyword>
<protein>
    <recommendedName>
        <fullName evidence="4">aralkylamine N-acetyltransferase</fullName>
        <ecNumber evidence="4">2.3.1.87</ecNumber>
    </recommendedName>
</protein>
<comment type="catalytic activity">
    <reaction evidence="12">
        <text>serotonin + acetyl-CoA = N-acetylserotonin + CoA + H(+)</text>
        <dbReference type="Rhea" id="RHEA:25217"/>
        <dbReference type="ChEBI" id="CHEBI:15378"/>
        <dbReference type="ChEBI" id="CHEBI:17697"/>
        <dbReference type="ChEBI" id="CHEBI:57287"/>
        <dbReference type="ChEBI" id="CHEBI:57288"/>
        <dbReference type="ChEBI" id="CHEBI:350546"/>
        <dbReference type="EC" id="2.3.1.87"/>
    </reaction>
    <physiologicalReaction direction="left-to-right" evidence="12">
        <dbReference type="Rhea" id="RHEA:25218"/>
    </physiologicalReaction>
</comment>
<dbReference type="AlphaFoldDB" id="A0A914ZS74"/>
<comment type="pathway">
    <text evidence="2">Aromatic compound metabolism; melatonin biosynthesis; melatonin from serotonin: step 1/2.</text>
</comment>
<evidence type="ECO:0000256" key="6">
    <source>
        <dbReference type="ARBA" id="ARBA00050849"/>
    </source>
</evidence>
<sequence length="256" mass="29203">MNTVSLGENSLRQKMHYSGPLFFQMQESHSTFPDGVRLCELLPNDFNAVMEYLVNQFIPNEPLAKATAMTAEDAWNMNKEVVEAALSSSLSYAFRNRTDEIVAVRLCSTVERPTSDGISGVFSGIDSTTKPKMIRLPRSAYEITRILSALESQTWRQLVPDVRTLMSLLIISTHERYLRRGLMKELLNFDEEQLKQKGIQGVITEATAFKSQTLLKKLGYRMLYEIQHNEWLDSDGKPIFTCTDETNSAQLLFKKF</sequence>
<proteinExistence type="inferred from homology"/>
<dbReference type="Gene3D" id="3.40.630.30">
    <property type="match status" value="1"/>
</dbReference>
<evidence type="ECO:0000256" key="10">
    <source>
        <dbReference type="ARBA" id="ARBA00052178"/>
    </source>
</evidence>
<dbReference type="EC" id="2.3.1.87" evidence="4"/>
<evidence type="ECO:0000256" key="1">
    <source>
        <dbReference type="ARBA" id="ARBA00022679"/>
    </source>
</evidence>
<accession>A0A914ZS74</accession>
<dbReference type="GO" id="GO:0004059">
    <property type="term" value="F:aralkylamine N-acetyltransferase activity"/>
    <property type="evidence" value="ECO:0007669"/>
    <property type="project" value="UniProtKB-EC"/>
</dbReference>
<evidence type="ECO:0000256" key="3">
    <source>
        <dbReference type="ARBA" id="ARBA00038182"/>
    </source>
</evidence>
<dbReference type="SUPFAM" id="SSF55729">
    <property type="entry name" value="Acyl-CoA N-acyltransferases (Nat)"/>
    <property type="match status" value="1"/>
</dbReference>
<evidence type="ECO:0000313" key="13">
    <source>
        <dbReference type="Proteomes" id="UP000887569"/>
    </source>
</evidence>
<evidence type="ECO:0000256" key="7">
    <source>
        <dbReference type="ARBA" id="ARBA00051284"/>
    </source>
</evidence>
<reference evidence="14" key="1">
    <citation type="submission" date="2022-11" db="UniProtKB">
        <authorList>
            <consortium name="WormBaseParasite"/>
        </authorList>
    </citation>
    <scope>IDENTIFICATION</scope>
</reference>